<dbReference type="InterPro" id="IPR051537">
    <property type="entry name" value="DNA_Adenine_Mtase"/>
</dbReference>
<dbReference type="Pfam" id="PF02384">
    <property type="entry name" value="N6_Mtase"/>
    <property type="match status" value="1"/>
</dbReference>
<evidence type="ECO:0000313" key="9">
    <source>
        <dbReference type="Proteomes" id="UP000029914"/>
    </source>
</evidence>
<evidence type="ECO:0000256" key="5">
    <source>
        <dbReference type="ARBA" id="ARBA00022747"/>
    </source>
</evidence>
<dbReference type="KEGG" id="cdo:CDOO_03830"/>
<name>A0A097IEC2_9CORY</name>
<dbReference type="EC" id="2.1.1.72" evidence="1"/>
<dbReference type="eggNOG" id="COG0286">
    <property type="taxonomic scope" value="Bacteria"/>
</dbReference>
<dbReference type="PANTHER" id="PTHR42933:SF3">
    <property type="entry name" value="TYPE I RESTRICTION ENZYME MJAVIII METHYLASE SUBUNIT"/>
    <property type="match status" value="1"/>
</dbReference>
<dbReference type="GO" id="GO:0004519">
    <property type="term" value="F:endonuclease activity"/>
    <property type="evidence" value="ECO:0007669"/>
    <property type="project" value="UniProtKB-KW"/>
</dbReference>
<dbReference type="Gene3D" id="3.40.50.150">
    <property type="entry name" value="Vaccinia Virus protein VP39"/>
    <property type="match status" value="1"/>
</dbReference>
<evidence type="ECO:0000259" key="7">
    <source>
        <dbReference type="Pfam" id="PF02384"/>
    </source>
</evidence>
<organism evidence="8 9">
    <name type="scientific">Corynebacterium doosanense CAU 212 = DSM 45436</name>
    <dbReference type="NCBI Taxonomy" id="558173"/>
    <lineage>
        <taxon>Bacteria</taxon>
        <taxon>Bacillati</taxon>
        <taxon>Actinomycetota</taxon>
        <taxon>Actinomycetes</taxon>
        <taxon>Mycobacteriales</taxon>
        <taxon>Corynebacteriaceae</taxon>
        <taxon>Corynebacterium</taxon>
    </lineage>
</organism>
<dbReference type="GO" id="GO:0032259">
    <property type="term" value="P:methylation"/>
    <property type="evidence" value="ECO:0007669"/>
    <property type="project" value="UniProtKB-KW"/>
</dbReference>
<dbReference type="InterPro" id="IPR029063">
    <property type="entry name" value="SAM-dependent_MTases_sf"/>
</dbReference>
<keyword evidence="8" id="KW-0255">Endonuclease</keyword>
<dbReference type="GO" id="GO:0008170">
    <property type="term" value="F:N-methyltransferase activity"/>
    <property type="evidence" value="ECO:0007669"/>
    <property type="project" value="InterPro"/>
</dbReference>
<dbReference type="SUPFAM" id="SSF53335">
    <property type="entry name" value="S-adenosyl-L-methionine-dependent methyltransferases"/>
    <property type="match status" value="1"/>
</dbReference>
<dbReference type="GO" id="GO:0009007">
    <property type="term" value="F:site-specific DNA-methyltransferase (adenine-specific) activity"/>
    <property type="evidence" value="ECO:0007669"/>
    <property type="project" value="UniProtKB-EC"/>
</dbReference>
<accession>A0A097IEC2</accession>
<keyword evidence="8" id="KW-0540">Nuclease</keyword>
<keyword evidence="5" id="KW-0680">Restriction system</keyword>
<gene>
    <name evidence="8" type="ORF">CDOO_03830</name>
</gene>
<protein>
    <recommendedName>
        <fullName evidence="1">site-specific DNA-methyltransferase (adenine-specific)</fullName>
        <ecNumber evidence="1">2.1.1.72</ecNumber>
    </recommendedName>
</protein>
<comment type="catalytic activity">
    <reaction evidence="6">
        <text>a 2'-deoxyadenosine in DNA + S-adenosyl-L-methionine = an N(6)-methyl-2'-deoxyadenosine in DNA + S-adenosyl-L-homocysteine + H(+)</text>
        <dbReference type="Rhea" id="RHEA:15197"/>
        <dbReference type="Rhea" id="RHEA-COMP:12418"/>
        <dbReference type="Rhea" id="RHEA-COMP:12419"/>
        <dbReference type="ChEBI" id="CHEBI:15378"/>
        <dbReference type="ChEBI" id="CHEBI:57856"/>
        <dbReference type="ChEBI" id="CHEBI:59789"/>
        <dbReference type="ChEBI" id="CHEBI:90615"/>
        <dbReference type="ChEBI" id="CHEBI:90616"/>
        <dbReference type="EC" id="2.1.1.72"/>
    </reaction>
</comment>
<sequence length="669" mass="74618">MRVNEKTTDQFVRRILREIGITAPYEQSIADAPKYLYDAMEGASKGTGGGRGKPEFVFESDRFIVVIEDKPEIDFSLLYDADDQLDLSHPARATHALNGAVHYAKYFADRTGKRVFAVGVAGNETLHDLTIAFVAPNSVPRLIDALDNLENLGPDKIEEYYRVKVLGELPREEREAREVRAVAADLHEAMRNYASLEGERKATLVSAILLALKYRPNLLDDLIGEQKGGYKDGEKVYKAAKEYLESDLTDFMPKQKVGALLDQFVFIKSHVLLNKKNNNLGDVTPLHKYTETLKADILDAISQPGNSSFDVLGSFYGEFVKYGGSDGSALGIVLTPHHITELMADLIDVNADDVVVDPAAGTASFLIASMNRMFRDAHARYSNNAAVLQARLEDIRKNRLHGVELQDKLFAIGTTNMILRGDGKANFQRHNFFDLDIHELRGDVLDPGTGTWLSGHGFTKVLINPPYSQSKNKETRHLSELSFVSRALDLLDVRGRLAAIVPQSAMVGKTREDRELKERIMRHHTLDAVITMNPDTFHGVGVHTVIALFTAGVAHPEHKQTAFVNFKKDGYKVRQHVGLVGEGNEDSYKQRLLSVLNDGVPADTHFVVRSEVTAKDEWQHSYFYFNDQPPTYEDFLRTFADYLTWETDMHAHGQGGLIGAESASDGELQ</sequence>
<evidence type="ECO:0000256" key="2">
    <source>
        <dbReference type="ARBA" id="ARBA00022603"/>
    </source>
</evidence>
<dbReference type="PROSITE" id="PS00092">
    <property type="entry name" value="N6_MTASE"/>
    <property type="match status" value="1"/>
</dbReference>
<keyword evidence="2" id="KW-0489">Methyltransferase</keyword>
<dbReference type="GO" id="GO:0009307">
    <property type="term" value="P:DNA restriction-modification system"/>
    <property type="evidence" value="ECO:0007669"/>
    <property type="project" value="UniProtKB-KW"/>
</dbReference>
<dbReference type="GO" id="GO:0003677">
    <property type="term" value="F:DNA binding"/>
    <property type="evidence" value="ECO:0007669"/>
    <property type="project" value="InterPro"/>
</dbReference>
<evidence type="ECO:0000256" key="1">
    <source>
        <dbReference type="ARBA" id="ARBA00011900"/>
    </source>
</evidence>
<dbReference type="REBASE" id="94885">
    <property type="entry name" value="Cdo212ORF3830P"/>
</dbReference>
<keyword evidence="4" id="KW-0949">S-adenosyl-L-methionine</keyword>
<dbReference type="OrthoDB" id="9784823at2"/>
<dbReference type="PRINTS" id="PR00507">
    <property type="entry name" value="N12N6MTFRASE"/>
</dbReference>
<keyword evidence="3" id="KW-0808">Transferase</keyword>
<dbReference type="EMBL" id="CP006764">
    <property type="protein sequence ID" value="AIT60479.1"/>
    <property type="molecule type" value="Genomic_DNA"/>
</dbReference>
<reference evidence="8 9" key="1">
    <citation type="submission" date="2013-09" db="EMBL/GenBank/DDBJ databases">
        <title>Complete genome sequence of Corynebacterium doosanense CAU 212(T) (=DSM 45436(T)), isolated from activated sludge.</title>
        <authorList>
            <person name="Schaffert L."/>
            <person name="Albersmeier A."/>
            <person name="Kalinowski J."/>
            <person name="Ruckert C."/>
        </authorList>
    </citation>
    <scope>NUCLEOTIDE SEQUENCE [LARGE SCALE GENOMIC DNA]</scope>
    <source>
        <strain evidence="8 9">CAU 212</strain>
    </source>
</reference>
<feature type="domain" description="DNA methylase adenine-specific" evidence="7">
    <location>
        <begin position="309"/>
        <end position="574"/>
    </location>
</feature>
<dbReference type="InterPro" id="IPR002052">
    <property type="entry name" value="DNA_methylase_N6_adenine_CS"/>
</dbReference>
<keyword evidence="8" id="KW-0378">Hydrolase</keyword>
<dbReference type="HOGENOM" id="CLU_015410_2_0_11"/>
<evidence type="ECO:0000256" key="4">
    <source>
        <dbReference type="ARBA" id="ARBA00022691"/>
    </source>
</evidence>
<dbReference type="InterPro" id="IPR003356">
    <property type="entry name" value="DNA_methylase_A-5"/>
</dbReference>
<dbReference type="Proteomes" id="UP000029914">
    <property type="component" value="Chromosome"/>
</dbReference>
<evidence type="ECO:0000256" key="6">
    <source>
        <dbReference type="ARBA" id="ARBA00047942"/>
    </source>
</evidence>
<dbReference type="RefSeq" id="WP_018021096.1">
    <property type="nucleotide sequence ID" value="NZ_AQUX01000002.1"/>
</dbReference>
<evidence type="ECO:0000313" key="8">
    <source>
        <dbReference type="EMBL" id="AIT60479.1"/>
    </source>
</evidence>
<evidence type="ECO:0000256" key="3">
    <source>
        <dbReference type="ARBA" id="ARBA00022679"/>
    </source>
</evidence>
<keyword evidence="9" id="KW-1185">Reference proteome</keyword>
<dbReference type="AlphaFoldDB" id="A0A097IEC2"/>
<proteinExistence type="predicted"/>
<dbReference type="PANTHER" id="PTHR42933">
    <property type="entry name" value="SLR6095 PROTEIN"/>
    <property type="match status" value="1"/>
</dbReference>
<dbReference type="STRING" id="558173.CDOO_03830"/>